<keyword evidence="2" id="KW-1185">Reference proteome</keyword>
<dbReference type="AlphaFoldDB" id="A0A552WW40"/>
<sequence length="227" mass="24559">MELGTKEAAMTADTPTGRTLPVVTLFESYGSGAAYVGPKVAEALGLPFHQQAFSSEEIEAGETRRENEGLISRVFGALGTSYGGVDVGDVTAAQRDSYELTMENTRIVLDEAAQGGVIVGRNGAFILTDRPGALHVRLDGPLQQRLERAARDSGIDLARAEKRQKREDQVRAVMSIDLYGWDPRKDEYYDLVINTGRLDLDTAVEIIVAASRVRAQQPQGRGAPPQG</sequence>
<keyword evidence="1" id="KW-0418">Kinase</keyword>
<accession>A0A552WW40</accession>
<evidence type="ECO:0000313" key="2">
    <source>
        <dbReference type="Proteomes" id="UP000318693"/>
    </source>
</evidence>
<proteinExistence type="predicted"/>
<dbReference type="Proteomes" id="UP000318693">
    <property type="component" value="Unassembled WGS sequence"/>
</dbReference>
<dbReference type="SUPFAM" id="SSF52540">
    <property type="entry name" value="P-loop containing nucleoside triphosphate hydrolases"/>
    <property type="match status" value="1"/>
</dbReference>
<dbReference type="Gene3D" id="3.40.50.300">
    <property type="entry name" value="P-loop containing nucleotide triphosphate hydrolases"/>
    <property type="match status" value="1"/>
</dbReference>
<dbReference type="InterPro" id="IPR027417">
    <property type="entry name" value="P-loop_NTPase"/>
</dbReference>
<dbReference type="GO" id="GO:0016301">
    <property type="term" value="F:kinase activity"/>
    <property type="evidence" value="ECO:0007669"/>
    <property type="project" value="UniProtKB-KW"/>
</dbReference>
<gene>
    <name evidence="1" type="ORF">FJ693_03300</name>
</gene>
<dbReference type="EMBL" id="VJXR01000005">
    <property type="protein sequence ID" value="TRW47014.1"/>
    <property type="molecule type" value="Genomic_DNA"/>
</dbReference>
<comment type="caution">
    <text evidence="1">The sequence shown here is derived from an EMBL/GenBank/DDBJ whole genome shotgun (WGS) entry which is preliminary data.</text>
</comment>
<name>A0A552WW40_9MICO</name>
<evidence type="ECO:0000313" key="1">
    <source>
        <dbReference type="EMBL" id="TRW47014.1"/>
    </source>
</evidence>
<reference evidence="1 2" key="1">
    <citation type="submission" date="2019-07" db="EMBL/GenBank/DDBJ databases">
        <title>Georgenia wutianyii sp. nov. and Georgenia *** sp. nov. isolated from plateau pika (Ochotona curzoniae) in the Qinghai-Tibet plateau of China.</title>
        <authorList>
            <person name="Tian Z."/>
        </authorList>
    </citation>
    <scope>NUCLEOTIDE SEQUENCE [LARGE SCALE GENOMIC DNA]</scope>
    <source>
        <strain evidence="1 2">Z446</strain>
    </source>
</reference>
<organism evidence="1 2">
    <name type="scientific">Georgenia yuyongxinii</name>
    <dbReference type="NCBI Taxonomy" id="2589797"/>
    <lineage>
        <taxon>Bacteria</taxon>
        <taxon>Bacillati</taxon>
        <taxon>Actinomycetota</taxon>
        <taxon>Actinomycetes</taxon>
        <taxon>Micrococcales</taxon>
        <taxon>Bogoriellaceae</taxon>
        <taxon>Georgenia</taxon>
    </lineage>
</organism>
<keyword evidence="1" id="KW-0808">Transferase</keyword>
<dbReference type="Pfam" id="PF13189">
    <property type="entry name" value="Cytidylate_kin2"/>
    <property type="match status" value="1"/>
</dbReference>
<protein>
    <submittedName>
        <fullName evidence="1">Cytidylate kinase-like family protein</fullName>
    </submittedName>
</protein>